<accession>A0A4Q9Q4Q8</accession>
<sequence length="154" mass="16279">MGDRPPSSPFAWSTLDGALDGSAAPVDWEARVAVLSEETEAHVLRPFCEAPFQPQSRAVSSQTLFHRRAAQPKRTGFAGTAAAKCMLTVTCSAVHGVECPRKHRILGAVNLAGTFVAVCGTLSPRLRIPAGGIQRRGLVSTVVSRTGIIVQTVC</sequence>
<gene>
    <name evidence="1" type="ORF">BD310DRAFT_918852</name>
</gene>
<name>A0A4Q9Q4Q8_9APHY</name>
<reference evidence="1 2" key="1">
    <citation type="submission" date="2019-01" db="EMBL/GenBank/DDBJ databases">
        <title>Draft genome sequences of three monokaryotic isolates of the white-rot basidiomycete fungus Dichomitus squalens.</title>
        <authorList>
            <consortium name="DOE Joint Genome Institute"/>
            <person name="Lopez S.C."/>
            <person name="Andreopoulos B."/>
            <person name="Pangilinan J."/>
            <person name="Lipzen A."/>
            <person name="Riley R."/>
            <person name="Ahrendt S."/>
            <person name="Ng V."/>
            <person name="Barry K."/>
            <person name="Daum C."/>
            <person name="Grigoriev I.V."/>
            <person name="Hilden K.S."/>
            <person name="Makela M.R."/>
            <person name="de Vries R.P."/>
        </authorList>
    </citation>
    <scope>NUCLEOTIDE SEQUENCE [LARGE SCALE GENOMIC DNA]</scope>
    <source>
        <strain evidence="1 2">CBS 464.89</strain>
    </source>
</reference>
<proteinExistence type="predicted"/>
<protein>
    <submittedName>
        <fullName evidence="1">Uncharacterized protein</fullName>
    </submittedName>
</protein>
<dbReference type="Proteomes" id="UP000292082">
    <property type="component" value="Unassembled WGS sequence"/>
</dbReference>
<organism evidence="1 2">
    <name type="scientific">Dichomitus squalens</name>
    <dbReference type="NCBI Taxonomy" id="114155"/>
    <lineage>
        <taxon>Eukaryota</taxon>
        <taxon>Fungi</taxon>
        <taxon>Dikarya</taxon>
        <taxon>Basidiomycota</taxon>
        <taxon>Agaricomycotina</taxon>
        <taxon>Agaricomycetes</taxon>
        <taxon>Polyporales</taxon>
        <taxon>Polyporaceae</taxon>
        <taxon>Dichomitus</taxon>
    </lineage>
</organism>
<evidence type="ECO:0000313" key="1">
    <source>
        <dbReference type="EMBL" id="TBU62209.1"/>
    </source>
</evidence>
<dbReference type="AlphaFoldDB" id="A0A4Q9Q4Q8"/>
<dbReference type="EMBL" id="ML145094">
    <property type="protein sequence ID" value="TBU62209.1"/>
    <property type="molecule type" value="Genomic_DNA"/>
</dbReference>
<keyword evidence="2" id="KW-1185">Reference proteome</keyword>
<evidence type="ECO:0000313" key="2">
    <source>
        <dbReference type="Proteomes" id="UP000292082"/>
    </source>
</evidence>